<keyword evidence="1" id="KW-1133">Transmembrane helix</keyword>
<protein>
    <submittedName>
        <fullName evidence="2">Uncharacterized protein</fullName>
    </submittedName>
</protein>
<feature type="transmembrane region" description="Helical" evidence="1">
    <location>
        <begin position="7"/>
        <end position="31"/>
    </location>
</feature>
<keyword evidence="1" id="KW-0812">Transmembrane</keyword>
<gene>
    <name evidence="2" type="ORF">DHL47_03685</name>
</gene>
<sequence>MKRFSLPFYYLFFLLYLIGSFFLHLFLFGMVFSLMQGGSSGGLVGLIFGLYSFPLGLWNFLFFIFTPPVEQALKPQVWLGSVLGLPLLASPFLAYMIGSSVFNNDSPYMLYITSILLLFLLGMIVSNAIIYALAYAVKFLWKKKQAGKKA</sequence>
<evidence type="ECO:0000313" key="3">
    <source>
        <dbReference type="Proteomes" id="UP001519349"/>
    </source>
</evidence>
<organism evidence="2 3">
    <name type="scientific">Streptococcus panodentis</name>
    <dbReference type="NCBI Taxonomy" id="1581472"/>
    <lineage>
        <taxon>Bacteria</taxon>
        <taxon>Bacillati</taxon>
        <taxon>Bacillota</taxon>
        <taxon>Bacilli</taxon>
        <taxon>Lactobacillales</taxon>
        <taxon>Streptococcaceae</taxon>
        <taxon>Streptococcus</taxon>
    </lineage>
</organism>
<feature type="transmembrane region" description="Helical" evidence="1">
    <location>
        <begin position="43"/>
        <end position="65"/>
    </location>
</feature>
<keyword evidence="3" id="KW-1185">Reference proteome</keyword>
<proteinExistence type="predicted"/>
<name>A0ABS5AV71_9STRE</name>
<keyword evidence="1" id="KW-0472">Membrane</keyword>
<evidence type="ECO:0000256" key="1">
    <source>
        <dbReference type="SAM" id="Phobius"/>
    </source>
</evidence>
<evidence type="ECO:0000313" key="2">
    <source>
        <dbReference type="EMBL" id="MBP2620450.1"/>
    </source>
</evidence>
<feature type="transmembrane region" description="Helical" evidence="1">
    <location>
        <begin position="77"/>
        <end position="97"/>
    </location>
</feature>
<accession>A0ABS5AV71</accession>
<dbReference type="Proteomes" id="UP001519349">
    <property type="component" value="Unassembled WGS sequence"/>
</dbReference>
<reference evidence="2 3" key="1">
    <citation type="submission" date="2018-05" db="EMBL/GenBank/DDBJ databases">
        <title>Draft genome sequence of Streptococcus panodentis CCUG 70867T.</title>
        <authorList>
            <person name="Salva-Serra F."/>
            <person name="Mendez V."/>
            <person name="Jaen-Luchoro D."/>
            <person name="Gonzales-Siles L."/>
            <person name="Karlsson R."/>
            <person name="Engstrom-Jakobsson H."/>
            <person name="Busquets A."/>
            <person name="Gomila M."/>
            <person name="Pineiro-Iglesias B."/>
            <person name="Bennasar-Figueras A."/>
            <person name="Seeger M."/>
            <person name="Moore E."/>
        </authorList>
    </citation>
    <scope>NUCLEOTIDE SEQUENCE [LARGE SCALE GENOMIC DNA]</scope>
    <source>
        <strain evidence="2 3">CCUG 70867</strain>
    </source>
</reference>
<feature type="transmembrane region" description="Helical" evidence="1">
    <location>
        <begin position="109"/>
        <end position="134"/>
    </location>
</feature>
<dbReference type="EMBL" id="QFAY01000005">
    <property type="protein sequence ID" value="MBP2620450.1"/>
    <property type="molecule type" value="Genomic_DNA"/>
</dbReference>
<comment type="caution">
    <text evidence="2">The sequence shown here is derived from an EMBL/GenBank/DDBJ whole genome shotgun (WGS) entry which is preliminary data.</text>
</comment>